<proteinExistence type="inferred from homology"/>
<comment type="cofactor">
    <cofactor evidence="15">
        <name>Ca(2+)</name>
        <dbReference type="ChEBI" id="CHEBI:29108"/>
    </cofactor>
    <text evidence="15">Binds 1 Ca(2+) ion per monomer. In the dimeric form the Ca(2+) is bound by different amino acids with binding of each Ca(2+) shared with ligands coming from each monomer. The Ca(2+) ion may have a role in catalysis.</text>
</comment>
<dbReference type="EC" id="3.1.1.4" evidence="15"/>
<sequence>MRWIGALALFAVATPAAAQLRVVPEQPADAEAARAGVDIFLINDGEHPLPAEAPDRMSVTAADGTRMELRRQSRLDGTIAPGAFARLHYEAVPAVATAPSAPRQMAADADAGEQAVASSKGRASGFFDRFEPNEPIYGVFGTGDSGAKLQFSFAFRPFEDAGALDGLRFGYTQTMFWAIDEPSSPFRATIYSPEVYYERDLGADWIGAVGYRHDSNGRSEPVSRDSNRLFVRAARYWDLGRGWHAALAPEAWIYVGELSARDHIGRYWGNIALRAAIEQDAGLKIALYGRGNPDSGKGATELFLSYPLADVGGDFGISLFAEGFSGYGESLDDLERSDTHARIGIALTR</sequence>
<accession>A0ABZ0BA49</accession>
<evidence type="ECO:0000256" key="10">
    <source>
        <dbReference type="ARBA" id="ARBA00022837"/>
    </source>
</evidence>
<keyword evidence="17" id="KW-1185">Reference proteome</keyword>
<evidence type="ECO:0000256" key="6">
    <source>
        <dbReference type="ARBA" id="ARBA00022692"/>
    </source>
</evidence>
<dbReference type="RefSeq" id="WP_313916297.1">
    <property type="nucleotide sequence ID" value="NZ_CP135076.1"/>
</dbReference>
<keyword evidence="12 15" id="KW-0443">Lipid metabolism</keyword>
<evidence type="ECO:0000256" key="7">
    <source>
        <dbReference type="ARBA" id="ARBA00022723"/>
    </source>
</evidence>
<keyword evidence="7 15" id="KW-0479">Metal-binding</keyword>
<comment type="subcellular location">
    <subcellularLocation>
        <location evidence="15">Cell outer membrane</location>
        <topology evidence="15">Multi-pass membrane protein</topology>
    </subcellularLocation>
    <text evidence="15">One of the very few enzymes located there.</text>
</comment>
<dbReference type="InterPro" id="IPR003187">
    <property type="entry name" value="PLipase_A1"/>
</dbReference>
<evidence type="ECO:0000313" key="17">
    <source>
        <dbReference type="Proteomes" id="UP001302249"/>
    </source>
</evidence>
<protein>
    <recommendedName>
        <fullName evidence="15">Phospholipase A1</fullName>
        <ecNumber evidence="15">3.1.1.32</ecNumber>
        <ecNumber evidence="15">3.1.1.4</ecNumber>
    </recommendedName>
    <alternativeName>
        <fullName evidence="15">Phosphatidylcholine 1-acylhydrolase</fullName>
    </alternativeName>
</protein>
<evidence type="ECO:0000256" key="4">
    <source>
        <dbReference type="ARBA" id="ARBA00011702"/>
    </source>
</evidence>
<keyword evidence="10 15" id="KW-0106">Calcium</keyword>
<comment type="catalytic activity">
    <reaction evidence="2 15">
        <text>a 1,2-diacyl-sn-glycero-3-phosphocholine + H2O = a 1-acyl-sn-glycero-3-phosphocholine + a fatty acid + H(+)</text>
        <dbReference type="Rhea" id="RHEA:15801"/>
        <dbReference type="ChEBI" id="CHEBI:15377"/>
        <dbReference type="ChEBI" id="CHEBI:15378"/>
        <dbReference type="ChEBI" id="CHEBI:28868"/>
        <dbReference type="ChEBI" id="CHEBI:57643"/>
        <dbReference type="ChEBI" id="CHEBI:58168"/>
        <dbReference type="EC" id="3.1.1.4"/>
    </reaction>
</comment>
<comment type="catalytic activity">
    <reaction evidence="1 15">
        <text>a 1,2-diacyl-sn-glycero-3-phosphocholine + H2O = a 2-acyl-sn-glycero-3-phosphocholine + a fatty acid + H(+)</text>
        <dbReference type="Rhea" id="RHEA:18689"/>
        <dbReference type="ChEBI" id="CHEBI:15377"/>
        <dbReference type="ChEBI" id="CHEBI:15378"/>
        <dbReference type="ChEBI" id="CHEBI:28868"/>
        <dbReference type="ChEBI" id="CHEBI:57643"/>
        <dbReference type="ChEBI" id="CHEBI:57875"/>
        <dbReference type="EC" id="3.1.1.32"/>
    </reaction>
</comment>
<keyword evidence="8 15" id="KW-0732">Signal</keyword>
<gene>
    <name evidence="16" type="ORF">RPR59_02400</name>
</gene>
<dbReference type="EMBL" id="CP135076">
    <property type="protein sequence ID" value="WNO54132.1"/>
    <property type="molecule type" value="Genomic_DNA"/>
</dbReference>
<comment type="similarity">
    <text evidence="3 15">Belongs to the phospholipase A1 family.</text>
</comment>
<dbReference type="PANTHER" id="PTHR40457:SF1">
    <property type="entry name" value="PHOSPHOLIPASE A1"/>
    <property type="match status" value="1"/>
</dbReference>
<evidence type="ECO:0000256" key="9">
    <source>
        <dbReference type="ARBA" id="ARBA00022801"/>
    </source>
</evidence>
<feature type="signal peptide" evidence="15">
    <location>
        <begin position="1"/>
        <end position="18"/>
    </location>
</feature>
<keyword evidence="11 15" id="KW-0442">Lipid degradation</keyword>
<dbReference type="PANTHER" id="PTHR40457">
    <property type="entry name" value="PHOSPHOLIPASE A1"/>
    <property type="match status" value="1"/>
</dbReference>
<evidence type="ECO:0000256" key="14">
    <source>
        <dbReference type="ARBA" id="ARBA00023237"/>
    </source>
</evidence>
<feature type="chain" id="PRO_5044957346" description="Phospholipase A1" evidence="15">
    <location>
        <begin position="19"/>
        <end position="349"/>
    </location>
</feature>
<keyword evidence="13" id="KW-0472">Membrane</keyword>
<comment type="subunit">
    <text evidence="4 15">Homodimer; dimerization is reversible, and the dimeric form is the active one.</text>
</comment>
<dbReference type="Pfam" id="PF02253">
    <property type="entry name" value="PLA1"/>
    <property type="match status" value="1"/>
</dbReference>
<organism evidence="16 17">
    <name type="scientific">Stakelama saccharophila</name>
    <dbReference type="NCBI Taxonomy" id="3075605"/>
    <lineage>
        <taxon>Bacteria</taxon>
        <taxon>Pseudomonadati</taxon>
        <taxon>Pseudomonadota</taxon>
        <taxon>Alphaproteobacteria</taxon>
        <taxon>Sphingomonadales</taxon>
        <taxon>Sphingomonadaceae</taxon>
        <taxon>Stakelama</taxon>
    </lineage>
</organism>
<evidence type="ECO:0000313" key="16">
    <source>
        <dbReference type="EMBL" id="WNO54132.1"/>
    </source>
</evidence>
<comment type="function">
    <text evidence="15">Hydrolysis of phosphatidylcholine with phospholipase A2 (EC 3.1.1.4) and phospholipase A1 (EC 3.1.1.32) activities.</text>
</comment>
<evidence type="ECO:0000256" key="11">
    <source>
        <dbReference type="ARBA" id="ARBA00022963"/>
    </source>
</evidence>
<dbReference type="InterPro" id="IPR036541">
    <property type="entry name" value="PLipase_A1_sf"/>
</dbReference>
<dbReference type="PRINTS" id="PR01486">
    <property type="entry name" value="PHPHLIPASEA1"/>
</dbReference>
<keyword evidence="14 15" id="KW-0998">Cell outer membrane</keyword>
<evidence type="ECO:0000256" key="5">
    <source>
        <dbReference type="ARBA" id="ARBA00022452"/>
    </source>
</evidence>
<name>A0ABZ0BA49_9SPHN</name>
<evidence type="ECO:0000256" key="12">
    <source>
        <dbReference type="ARBA" id="ARBA00023098"/>
    </source>
</evidence>
<evidence type="ECO:0000256" key="15">
    <source>
        <dbReference type="RuleBase" id="RU366027"/>
    </source>
</evidence>
<dbReference type="Proteomes" id="UP001302249">
    <property type="component" value="Chromosome"/>
</dbReference>
<evidence type="ECO:0000256" key="2">
    <source>
        <dbReference type="ARBA" id="ARBA00001604"/>
    </source>
</evidence>
<dbReference type="SUPFAM" id="SSF56931">
    <property type="entry name" value="Outer membrane phospholipase A (OMPLA)"/>
    <property type="match status" value="1"/>
</dbReference>
<reference evidence="16 17" key="1">
    <citation type="submission" date="2023-09" db="EMBL/GenBank/DDBJ databases">
        <authorList>
            <person name="Rey-Velasco X."/>
        </authorList>
    </citation>
    <scope>NUCLEOTIDE SEQUENCE [LARGE SCALE GENOMIC DNA]</scope>
    <source>
        <strain evidence="16 17">W311</strain>
    </source>
</reference>
<dbReference type="Gene3D" id="2.40.230.10">
    <property type="entry name" value="Phospholipase A1"/>
    <property type="match status" value="1"/>
</dbReference>
<keyword evidence="5" id="KW-1134">Transmembrane beta strand</keyword>
<evidence type="ECO:0000256" key="8">
    <source>
        <dbReference type="ARBA" id="ARBA00022729"/>
    </source>
</evidence>
<evidence type="ECO:0000256" key="13">
    <source>
        <dbReference type="ARBA" id="ARBA00023136"/>
    </source>
</evidence>
<evidence type="ECO:0000256" key="3">
    <source>
        <dbReference type="ARBA" id="ARBA00010525"/>
    </source>
</evidence>
<dbReference type="EC" id="3.1.1.32" evidence="15"/>
<keyword evidence="9 15" id="KW-0378">Hydrolase</keyword>
<evidence type="ECO:0000256" key="1">
    <source>
        <dbReference type="ARBA" id="ARBA00000111"/>
    </source>
</evidence>
<keyword evidence="6" id="KW-0812">Transmembrane</keyword>